<keyword evidence="4" id="KW-1185">Reference proteome</keyword>
<reference evidence="3" key="2">
    <citation type="submission" date="2020-09" db="EMBL/GenBank/DDBJ databases">
        <authorList>
            <person name="Sun Q."/>
            <person name="Zhou Y."/>
        </authorList>
    </citation>
    <scope>NUCLEOTIDE SEQUENCE</scope>
    <source>
        <strain evidence="3">CGMCC 1.15794</strain>
    </source>
</reference>
<feature type="compositionally biased region" description="Polar residues" evidence="1">
    <location>
        <begin position="1"/>
        <end position="12"/>
    </location>
</feature>
<feature type="compositionally biased region" description="Low complexity" evidence="1">
    <location>
        <begin position="144"/>
        <end position="157"/>
    </location>
</feature>
<accession>A0A917IEY0</accession>
<dbReference type="RefSeq" id="WP_188755135.1">
    <property type="nucleotide sequence ID" value="NZ_BMJY01000003.1"/>
</dbReference>
<proteinExistence type="predicted"/>
<evidence type="ECO:0000313" key="3">
    <source>
        <dbReference type="EMBL" id="GGH38806.1"/>
    </source>
</evidence>
<keyword evidence="2" id="KW-0472">Membrane</keyword>
<comment type="caution">
    <text evidence="3">The sequence shown here is derived from an EMBL/GenBank/DDBJ whole genome shotgun (WGS) entry which is preliminary data.</text>
</comment>
<feature type="region of interest" description="Disordered" evidence="1">
    <location>
        <begin position="1"/>
        <end position="239"/>
    </location>
</feature>
<evidence type="ECO:0000313" key="4">
    <source>
        <dbReference type="Proteomes" id="UP000657592"/>
    </source>
</evidence>
<gene>
    <name evidence="3" type="ORF">GCM10010921_09620</name>
</gene>
<dbReference type="AlphaFoldDB" id="A0A917IEY0"/>
<feature type="compositionally biased region" description="Low complexity" evidence="1">
    <location>
        <begin position="74"/>
        <end position="111"/>
    </location>
</feature>
<feature type="compositionally biased region" description="Basic and acidic residues" evidence="1">
    <location>
        <begin position="173"/>
        <end position="186"/>
    </location>
</feature>
<protein>
    <submittedName>
        <fullName evidence="3">Uncharacterized protein</fullName>
    </submittedName>
</protein>
<reference evidence="3" key="1">
    <citation type="journal article" date="2014" name="Int. J. Syst. Evol. Microbiol.">
        <title>Complete genome sequence of Corynebacterium casei LMG S-19264T (=DSM 44701T), isolated from a smear-ripened cheese.</title>
        <authorList>
            <consortium name="US DOE Joint Genome Institute (JGI-PGF)"/>
            <person name="Walter F."/>
            <person name="Albersmeier A."/>
            <person name="Kalinowski J."/>
            <person name="Ruckert C."/>
        </authorList>
    </citation>
    <scope>NUCLEOTIDE SEQUENCE</scope>
    <source>
        <strain evidence="3">CGMCC 1.15794</strain>
    </source>
</reference>
<organism evidence="3 4">
    <name type="scientific">Microbacterium album</name>
    <dbReference type="NCBI Taxonomy" id="2053191"/>
    <lineage>
        <taxon>Bacteria</taxon>
        <taxon>Bacillati</taxon>
        <taxon>Actinomycetota</taxon>
        <taxon>Actinomycetes</taxon>
        <taxon>Micrococcales</taxon>
        <taxon>Microbacteriaceae</taxon>
        <taxon>Microbacterium</taxon>
    </lineage>
</organism>
<dbReference type="Proteomes" id="UP000657592">
    <property type="component" value="Unassembled WGS sequence"/>
</dbReference>
<feature type="transmembrane region" description="Helical" evidence="2">
    <location>
        <begin position="407"/>
        <end position="430"/>
    </location>
</feature>
<dbReference type="EMBL" id="BMJY01000003">
    <property type="protein sequence ID" value="GGH38806.1"/>
    <property type="molecule type" value="Genomic_DNA"/>
</dbReference>
<feature type="region of interest" description="Disordered" evidence="1">
    <location>
        <begin position="290"/>
        <end position="310"/>
    </location>
</feature>
<feature type="compositionally biased region" description="Low complexity" evidence="1">
    <location>
        <begin position="299"/>
        <end position="310"/>
    </location>
</feature>
<feature type="compositionally biased region" description="Low complexity" evidence="1">
    <location>
        <begin position="29"/>
        <end position="59"/>
    </location>
</feature>
<evidence type="ECO:0000256" key="1">
    <source>
        <dbReference type="SAM" id="MobiDB-lite"/>
    </source>
</evidence>
<sequence>MSTPDKPSQPLTRRQLREMRMTGQNPVITPADVTAAGAAAHVPAPEEPSATPEEQAPPAVRETAPADARDEPSPAASEADGREAAPAAEAAALEAAAQESSAPQAPPKASELPQEFGGRPLTRRQVRERERRGAGLTGEQPLPAAGDAGSDAGVATGIPPRERAEDSLAADRAAADRAVKAERVAESETSVVYEVVDEPAPSRDGTTGAAPDELVAEPTVPAATDAQDDAVPAAEDKHAEAPVQTVFVAEVADVAEDAVQEKAADLPDRPVVDPGFGSALFDADKRAGSAPGSFEDILSQSSDSSGSAAAGSTLVLTQDPGPIPLSAPITATGELLLTSSHTLPDGFGSRGHVEGATDGKDVDAVLIDRELPLSSSPTPIAASAAVSTSKSPSEVIRPPAPEKNQKLTLILGITAAALGVALIGVVIVAFTTGVL</sequence>
<keyword evidence="2" id="KW-0812">Transmembrane</keyword>
<name>A0A917IEY0_9MICO</name>
<keyword evidence="2" id="KW-1133">Transmembrane helix</keyword>
<evidence type="ECO:0000256" key="2">
    <source>
        <dbReference type="SAM" id="Phobius"/>
    </source>
</evidence>